<dbReference type="EMBL" id="CAUYUJ010021032">
    <property type="protein sequence ID" value="CAK0902172.1"/>
    <property type="molecule type" value="Genomic_DNA"/>
</dbReference>
<feature type="non-terminal residue" evidence="3">
    <location>
        <position position="1"/>
    </location>
</feature>
<feature type="region of interest" description="Disordered" evidence="1">
    <location>
        <begin position="339"/>
        <end position="372"/>
    </location>
</feature>
<dbReference type="InterPro" id="IPR012338">
    <property type="entry name" value="Beta-lactam/transpept-like"/>
</dbReference>
<gene>
    <name evidence="3" type="ORF">PCOR1329_LOCUS78865</name>
</gene>
<feature type="compositionally biased region" description="Polar residues" evidence="1">
    <location>
        <begin position="342"/>
        <end position="352"/>
    </location>
</feature>
<feature type="domain" description="Beta-lactamase-related" evidence="2">
    <location>
        <begin position="6"/>
        <end position="169"/>
    </location>
</feature>
<dbReference type="InterPro" id="IPR001466">
    <property type="entry name" value="Beta-lactam-related"/>
</dbReference>
<feature type="non-terminal residue" evidence="3">
    <location>
        <position position="372"/>
    </location>
</feature>
<accession>A0ABN9XQF4</accession>
<dbReference type="Pfam" id="PF00144">
    <property type="entry name" value="Beta-lactamase"/>
    <property type="match status" value="1"/>
</dbReference>
<protein>
    <recommendedName>
        <fullName evidence="2">Beta-lactamase-related domain-containing protein</fullName>
    </recommendedName>
</protein>
<evidence type="ECO:0000313" key="4">
    <source>
        <dbReference type="Proteomes" id="UP001189429"/>
    </source>
</evidence>
<reference evidence="3" key="1">
    <citation type="submission" date="2023-10" db="EMBL/GenBank/DDBJ databases">
        <authorList>
            <person name="Chen Y."/>
            <person name="Shah S."/>
            <person name="Dougan E. K."/>
            <person name="Thang M."/>
            <person name="Chan C."/>
        </authorList>
    </citation>
    <scope>NUCLEOTIDE SEQUENCE [LARGE SCALE GENOMIC DNA]</scope>
</reference>
<dbReference type="SUPFAM" id="SSF56601">
    <property type="entry name" value="beta-lactamase/transpeptidase-like"/>
    <property type="match status" value="1"/>
</dbReference>
<dbReference type="Proteomes" id="UP001189429">
    <property type="component" value="Unassembled WGS sequence"/>
</dbReference>
<organism evidence="3 4">
    <name type="scientific">Prorocentrum cordatum</name>
    <dbReference type="NCBI Taxonomy" id="2364126"/>
    <lineage>
        <taxon>Eukaryota</taxon>
        <taxon>Sar</taxon>
        <taxon>Alveolata</taxon>
        <taxon>Dinophyceae</taxon>
        <taxon>Prorocentrales</taxon>
        <taxon>Prorocentraceae</taxon>
        <taxon>Prorocentrum</taxon>
    </lineage>
</organism>
<evidence type="ECO:0000256" key="1">
    <source>
        <dbReference type="SAM" id="MobiDB-lite"/>
    </source>
</evidence>
<keyword evidence="4" id="KW-1185">Reference proteome</keyword>
<proteinExistence type="predicted"/>
<feature type="region of interest" description="Disordered" evidence="1">
    <location>
        <begin position="227"/>
        <end position="251"/>
    </location>
</feature>
<evidence type="ECO:0000313" key="3">
    <source>
        <dbReference type="EMBL" id="CAK0902172.1"/>
    </source>
</evidence>
<name>A0ABN9XQF4_9DINO</name>
<evidence type="ECO:0000259" key="2">
    <source>
        <dbReference type="Pfam" id="PF00144"/>
    </source>
</evidence>
<comment type="caution">
    <text evidence="3">The sequence shown here is derived from an EMBL/GenBank/DDBJ whole genome shotgun (WGS) entry which is preliminary data.</text>
</comment>
<sequence>VARMKAKLAALTAAQRIVGAQVAVYKGGQLVCDVTGGTLSTIDDRPVESGTHFPLMGALGAVSALALLRALRRRARRLSQAAAPADEGSPSAAAAADATALHTPIVRIWPEFSGGESELTLADVLGHCAGLQDAFPTNFGPSTLDDVAAVAQHLENADLSAAREPRYAYLMQNFVMAKLGDCLADEDNLLHWLGRELGDFGLDIAAPAGRGGEASICRDLPQLSRVSMQEVSEGRERRTTRTGSRPSSGLETQSLLQALAKNPLAFDPLQGNTEHGAKFRGGMSLGASACGLAELFSRPEVHEDLGALRALELAGEDPTAIGWLLAGGACEAIKQFLGQHGGPSTDTRTSVNLGVDDGAGQARRTGGRGKKA</sequence>
<dbReference type="Gene3D" id="3.40.710.10">
    <property type="entry name" value="DD-peptidase/beta-lactamase superfamily"/>
    <property type="match status" value="1"/>
</dbReference>